<evidence type="ECO:0000256" key="2">
    <source>
        <dbReference type="ARBA" id="ARBA00009142"/>
    </source>
</evidence>
<dbReference type="PANTHER" id="PTHR43701:SF13">
    <property type="entry name" value="MEMBRANE TRANSPORTER PROTEIN YRKJ-RELATED"/>
    <property type="match status" value="1"/>
</dbReference>
<dbReference type="InterPro" id="IPR051598">
    <property type="entry name" value="TSUP/Inactive_protease-like"/>
</dbReference>
<gene>
    <name evidence="7" type="ORF">KFV11_00580</name>
</gene>
<proteinExistence type="inferred from homology"/>
<feature type="transmembrane region" description="Helical" evidence="6">
    <location>
        <begin position="202"/>
        <end position="220"/>
    </location>
</feature>
<evidence type="ECO:0000256" key="6">
    <source>
        <dbReference type="RuleBase" id="RU363041"/>
    </source>
</evidence>
<dbReference type="GO" id="GO:0005886">
    <property type="term" value="C:plasma membrane"/>
    <property type="evidence" value="ECO:0007669"/>
    <property type="project" value="UniProtKB-SubCell"/>
</dbReference>
<keyword evidence="4 6" id="KW-1133">Transmembrane helix</keyword>
<accession>A0A9Q9F1C9</accession>
<dbReference type="Pfam" id="PF01925">
    <property type="entry name" value="TauE"/>
    <property type="match status" value="1"/>
</dbReference>
<keyword evidence="3 6" id="KW-0812">Transmembrane</keyword>
<comment type="subcellular location">
    <subcellularLocation>
        <location evidence="6">Cell membrane</location>
        <topology evidence="6">Multi-pass membrane protein</topology>
    </subcellularLocation>
    <subcellularLocation>
        <location evidence="1">Membrane</location>
        <topology evidence="1">Multi-pass membrane protein</topology>
    </subcellularLocation>
</comment>
<reference evidence="7" key="1">
    <citation type="submission" date="2021-04" db="EMBL/GenBank/DDBJ databases">
        <title>Complete Genome Sequences of Macrococcus spp. from dog and cattle.</title>
        <authorList>
            <person name="Schwendener S."/>
            <person name="Perreten V."/>
        </authorList>
    </citation>
    <scope>NUCLEOTIDE SEQUENCE</scope>
    <source>
        <strain evidence="7">Epi0143-OL</strain>
    </source>
</reference>
<evidence type="ECO:0000256" key="1">
    <source>
        <dbReference type="ARBA" id="ARBA00004141"/>
    </source>
</evidence>
<evidence type="ECO:0000313" key="8">
    <source>
        <dbReference type="Proteomes" id="UP001057381"/>
    </source>
</evidence>
<evidence type="ECO:0000256" key="3">
    <source>
        <dbReference type="ARBA" id="ARBA00022692"/>
    </source>
</evidence>
<evidence type="ECO:0000256" key="4">
    <source>
        <dbReference type="ARBA" id="ARBA00022989"/>
    </source>
</evidence>
<comment type="similarity">
    <text evidence="2 6">Belongs to the 4-toluene sulfonate uptake permease (TSUP) (TC 2.A.102) family.</text>
</comment>
<feature type="transmembrane region" description="Helical" evidence="6">
    <location>
        <begin position="105"/>
        <end position="126"/>
    </location>
</feature>
<dbReference type="Proteomes" id="UP001057381">
    <property type="component" value="Chromosome"/>
</dbReference>
<feature type="transmembrane region" description="Helical" evidence="6">
    <location>
        <begin position="138"/>
        <end position="170"/>
    </location>
</feature>
<keyword evidence="5 6" id="KW-0472">Membrane</keyword>
<dbReference type="InterPro" id="IPR002781">
    <property type="entry name" value="TM_pro_TauE-like"/>
</dbReference>
<sequence>MAATVILLALIGAVGAFISGLVGIGGAIIIYPLVLFIPPLFGINTINAHTASGLTAAQVFFSTMSGSYSQRKSPDLNRSIIIPMGAGILLGSLLGAYSGSLFDAALINTVYTFLAILAVVLMFWKVRPEQTKYRFNAILLFITALIIGYVSGIVGAGGAFILVPVLLALFKAPFRTVVTSSIVIAFISSTGTFLMKSMTGDVDFFLMLPLIISSLIVAPIGTRMSQKTNQNVLRYILAVLIASAAIKMLMEIL</sequence>
<feature type="transmembrane region" description="Helical" evidence="6">
    <location>
        <begin position="80"/>
        <end position="99"/>
    </location>
</feature>
<feature type="transmembrane region" description="Helical" evidence="6">
    <location>
        <begin position="7"/>
        <end position="34"/>
    </location>
</feature>
<feature type="transmembrane region" description="Helical" evidence="6">
    <location>
        <begin position="232"/>
        <end position="250"/>
    </location>
</feature>
<name>A0A9Q9F1C9_9STAP</name>
<dbReference type="EMBL" id="CP073809">
    <property type="protein sequence ID" value="UTH13903.1"/>
    <property type="molecule type" value="Genomic_DNA"/>
</dbReference>
<evidence type="ECO:0000313" key="7">
    <source>
        <dbReference type="EMBL" id="UTH13903.1"/>
    </source>
</evidence>
<dbReference type="KEGG" id="mequ:KFV11_00580"/>
<dbReference type="PANTHER" id="PTHR43701">
    <property type="entry name" value="MEMBRANE TRANSPORTER PROTEIN MJ0441-RELATED"/>
    <property type="match status" value="1"/>
</dbReference>
<dbReference type="AlphaFoldDB" id="A0A9Q9F1C9"/>
<evidence type="ECO:0000256" key="5">
    <source>
        <dbReference type="ARBA" id="ARBA00023136"/>
    </source>
</evidence>
<keyword evidence="6" id="KW-1003">Cell membrane</keyword>
<feature type="transmembrane region" description="Helical" evidence="6">
    <location>
        <begin position="176"/>
        <end position="195"/>
    </location>
</feature>
<dbReference type="RefSeq" id="WP_254250039.1">
    <property type="nucleotide sequence ID" value="NZ_CP073809.1"/>
</dbReference>
<organism evidence="7 8">
    <name type="scientific">Macrococcus equipercicus</name>
    <dbReference type="NCBI Taxonomy" id="69967"/>
    <lineage>
        <taxon>Bacteria</taxon>
        <taxon>Bacillati</taxon>
        <taxon>Bacillota</taxon>
        <taxon>Bacilli</taxon>
        <taxon>Bacillales</taxon>
        <taxon>Staphylococcaceae</taxon>
        <taxon>Macrococcus</taxon>
    </lineage>
</organism>
<protein>
    <recommendedName>
        <fullName evidence="6">Probable membrane transporter protein</fullName>
    </recommendedName>
</protein>